<feature type="signal peptide" evidence="1">
    <location>
        <begin position="1"/>
        <end position="17"/>
    </location>
</feature>
<proteinExistence type="predicted"/>
<dbReference type="InterPro" id="IPR005546">
    <property type="entry name" value="Autotransporte_beta"/>
</dbReference>
<protein>
    <submittedName>
        <fullName evidence="3">Extracellular serine protease</fullName>
        <ecNumber evidence="3">3.4.21.-</ecNumber>
    </submittedName>
</protein>
<reference evidence="3 4" key="1">
    <citation type="submission" date="2019-02" db="EMBL/GenBank/DDBJ databases">
        <title>Deep-cultivation of Planctomycetes and their phenomic and genomic characterization uncovers novel biology.</title>
        <authorList>
            <person name="Wiegand S."/>
            <person name="Jogler M."/>
            <person name="Boedeker C."/>
            <person name="Pinto D."/>
            <person name="Vollmers J."/>
            <person name="Rivas-Marin E."/>
            <person name="Kohn T."/>
            <person name="Peeters S.H."/>
            <person name="Heuer A."/>
            <person name="Rast P."/>
            <person name="Oberbeckmann S."/>
            <person name="Bunk B."/>
            <person name="Jeske O."/>
            <person name="Meyerdierks A."/>
            <person name="Storesund J.E."/>
            <person name="Kallscheuer N."/>
            <person name="Luecker S."/>
            <person name="Lage O.M."/>
            <person name="Pohl T."/>
            <person name="Merkel B.J."/>
            <person name="Hornburger P."/>
            <person name="Mueller R.-W."/>
            <person name="Bruemmer F."/>
            <person name="Labrenz M."/>
            <person name="Spormann A.M."/>
            <person name="Op den Camp H."/>
            <person name="Overmann J."/>
            <person name="Amann R."/>
            <person name="Jetten M.S.M."/>
            <person name="Mascher T."/>
            <person name="Medema M.H."/>
            <person name="Devos D.P."/>
            <person name="Kaster A.-K."/>
            <person name="Ovreas L."/>
            <person name="Rohde M."/>
            <person name="Galperin M.Y."/>
            <person name="Jogler C."/>
        </authorList>
    </citation>
    <scope>NUCLEOTIDE SEQUENCE [LARGE SCALE GENOMIC DNA]</scope>
    <source>
        <strain evidence="3 4">CA12</strain>
    </source>
</reference>
<dbReference type="AlphaFoldDB" id="A0A517P5J0"/>
<feature type="chain" id="PRO_5021939444" evidence="1">
    <location>
        <begin position="18"/>
        <end position="795"/>
    </location>
</feature>
<dbReference type="InterPro" id="IPR036709">
    <property type="entry name" value="Autotransporte_beta_dom_sf"/>
</dbReference>
<evidence type="ECO:0000313" key="3">
    <source>
        <dbReference type="EMBL" id="QDT14644.1"/>
    </source>
</evidence>
<dbReference type="Proteomes" id="UP000318741">
    <property type="component" value="Chromosome"/>
</dbReference>
<dbReference type="KEGG" id="acaf:CA12_07210"/>
<dbReference type="GO" id="GO:0006508">
    <property type="term" value="P:proteolysis"/>
    <property type="evidence" value="ECO:0007669"/>
    <property type="project" value="UniProtKB-KW"/>
</dbReference>
<feature type="domain" description="Autotransporter" evidence="2">
    <location>
        <begin position="502"/>
        <end position="795"/>
    </location>
</feature>
<dbReference type="GO" id="GO:0008233">
    <property type="term" value="F:peptidase activity"/>
    <property type="evidence" value="ECO:0007669"/>
    <property type="project" value="UniProtKB-KW"/>
</dbReference>
<dbReference type="EMBL" id="CP036265">
    <property type="protein sequence ID" value="QDT14644.1"/>
    <property type="molecule type" value="Genomic_DNA"/>
</dbReference>
<evidence type="ECO:0000313" key="4">
    <source>
        <dbReference type="Proteomes" id="UP000318741"/>
    </source>
</evidence>
<keyword evidence="1" id="KW-0732">Signal</keyword>
<name>A0A517P5J0_9PLAN</name>
<organism evidence="3 4">
    <name type="scientific">Alienimonas californiensis</name>
    <dbReference type="NCBI Taxonomy" id="2527989"/>
    <lineage>
        <taxon>Bacteria</taxon>
        <taxon>Pseudomonadati</taxon>
        <taxon>Planctomycetota</taxon>
        <taxon>Planctomycetia</taxon>
        <taxon>Planctomycetales</taxon>
        <taxon>Planctomycetaceae</taxon>
        <taxon>Alienimonas</taxon>
    </lineage>
</organism>
<accession>A0A517P5J0</accession>
<dbReference type="Pfam" id="PF03797">
    <property type="entry name" value="Autotransporter"/>
    <property type="match status" value="1"/>
</dbReference>
<keyword evidence="3" id="KW-0645">Protease</keyword>
<evidence type="ECO:0000259" key="2">
    <source>
        <dbReference type="PROSITE" id="PS51208"/>
    </source>
</evidence>
<evidence type="ECO:0000256" key="1">
    <source>
        <dbReference type="SAM" id="SignalP"/>
    </source>
</evidence>
<dbReference type="EC" id="3.4.21.-" evidence="3"/>
<dbReference type="SUPFAM" id="SSF103515">
    <property type="entry name" value="Autotransporter"/>
    <property type="match status" value="1"/>
</dbReference>
<dbReference type="PROSITE" id="PS51208">
    <property type="entry name" value="AUTOTRANSPORTER"/>
    <property type="match status" value="1"/>
</dbReference>
<sequence length="795" mass="81003" precursor="true">MPAAALALGVLPSKASAQTVVINGAYSVTTETPPDNDVILNPPNPPIDLPFFATVEDVQVNGSLSVGTNTGWVKAEDLLNFGNVTVGTDALITTQTGGTLLPGNVQYANRAGATTNVFGRLIVGGPVFSGAAADNPPPATAIGSGILEVTGGSVNALGAGQIRAGELNVTGGLFNTSGFGANSTISGSTVINGAGAELRVSNGGVTNVDSLTQTAGLVDARAGGTLTVAGPVDPLDPTDISGRADFNDRLRVSGTLNAATTFLRAGSLLNGRGTINSDVFASGRIAPGQGLGAGANGMGVLNIGGDYVGDSVVYDIEVTSGGAGNAVAGLDYDQIAVAGQATINGGTVNVILPAGADASSFSIGRRYDFITAAGGLVVNAPVVVVNPQPDVRLILDDGPNRYSLVVGRNVPLASFADTYNVTAVSVALDQVSTDPALARLFNAVDTQPTEALARQAINGLSGEVYGTQMTALNRNSLQFLDIIAGQDAAAPLVCGTCGVNRDGEGAWQGWNHTYAAGGRVTGDGNAFPAEMDNAGMVIGATRIFGRSNACLAVSGFFGSEISTVEVNTERVGGSKSVVNDEVHRLGTYLRGSVGRVHGRLTGVVGAADAESRRVYELSDSQGGLPFADVAGAEYETILGAVDSEVGYLFGAPTSFIMPVAGLRYVEADRDEFTEVGGLTALDVSDTFLKEVRARAGLRTGNQLSFITIAPTSFTMEAFYSRDVSAASVADYDARLSAAPAASFNARGTDFGDHRFVLGPGLSVGIGPVQFSARYRASLTESSTVHSGNANFEVCF</sequence>
<keyword evidence="4" id="KW-1185">Reference proteome</keyword>
<dbReference type="Gene3D" id="2.40.128.130">
    <property type="entry name" value="Autotransporter beta-domain"/>
    <property type="match status" value="1"/>
</dbReference>
<dbReference type="SMART" id="SM00869">
    <property type="entry name" value="Autotransporter"/>
    <property type="match status" value="1"/>
</dbReference>
<gene>
    <name evidence="3" type="ORF">CA12_07210</name>
</gene>
<keyword evidence="3" id="KW-0378">Hydrolase</keyword>